<feature type="compositionally biased region" description="Basic and acidic residues" evidence="1">
    <location>
        <begin position="63"/>
        <end position="77"/>
    </location>
</feature>
<evidence type="ECO:0000313" key="3">
    <source>
        <dbReference type="Proteomes" id="UP001469553"/>
    </source>
</evidence>
<feature type="compositionally biased region" description="Pro residues" evidence="1">
    <location>
        <begin position="1"/>
        <end position="10"/>
    </location>
</feature>
<organism evidence="2 3">
    <name type="scientific">Ameca splendens</name>
    <dbReference type="NCBI Taxonomy" id="208324"/>
    <lineage>
        <taxon>Eukaryota</taxon>
        <taxon>Metazoa</taxon>
        <taxon>Chordata</taxon>
        <taxon>Craniata</taxon>
        <taxon>Vertebrata</taxon>
        <taxon>Euteleostomi</taxon>
        <taxon>Actinopterygii</taxon>
        <taxon>Neopterygii</taxon>
        <taxon>Teleostei</taxon>
        <taxon>Neoteleostei</taxon>
        <taxon>Acanthomorphata</taxon>
        <taxon>Ovalentaria</taxon>
        <taxon>Atherinomorphae</taxon>
        <taxon>Cyprinodontiformes</taxon>
        <taxon>Goodeidae</taxon>
        <taxon>Ameca</taxon>
    </lineage>
</organism>
<proteinExistence type="predicted"/>
<evidence type="ECO:0000313" key="2">
    <source>
        <dbReference type="EMBL" id="MEQ2301132.1"/>
    </source>
</evidence>
<gene>
    <name evidence="2" type="ORF">AMECASPLE_032841</name>
</gene>
<protein>
    <submittedName>
        <fullName evidence="2">Uncharacterized protein</fullName>
    </submittedName>
</protein>
<dbReference type="Proteomes" id="UP001469553">
    <property type="component" value="Unassembled WGS sequence"/>
</dbReference>
<accession>A0ABV0Z5I5</accession>
<feature type="compositionally biased region" description="Basic residues" evidence="1">
    <location>
        <begin position="15"/>
        <end position="24"/>
    </location>
</feature>
<dbReference type="EMBL" id="JAHRIP010051357">
    <property type="protein sequence ID" value="MEQ2301132.1"/>
    <property type="molecule type" value="Genomic_DNA"/>
</dbReference>
<sequence>MADPDIPPCHPTRTGLRRRARVQKNNHPVGEQATKYKPQGQIKSSNWVGDQEACDEGAGDQEVCDKEAGDERADDQKVCGGAGDEGTDGQAASDDQALPGRPRSGGRPKRVEDP</sequence>
<evidence type="ECO:0000256" key="1">
    <source>
        <dbReference type="SAM" id="MobiDB-lite"/>
    </source>
</evidence>
<comment type="caution">
    <text evidence="2">The sequence shown here is derived from an EMBL/GenBank/DDBJ whole genome shotgun (WGS) entry which is preliminary data.</text>
</comment>
<keyword evidence="3" id="KW-1185">Reference proteome</keyword>
<name>A0ABV0Z5I5_9TELE</name>
<reference evidence="2 3" key="1">
    <citation type="submission" date="2021-06" db="EMBL/GenBank/DDBJ databases">
        <authorList>
            <person name="Palmer J.M."/>
        </authorList>
    </citation>
    <scope>NUCLEOTIDE SEQUENCE [LARGE SCALE GENOMIC DNA]</scope>
    <source>
        <strain evidence="2 3">AS_MEX2019</strain>
        <tissue evidence="2">Muscle</tissue>
    </source>
</reference>
<feature type="region of interest" description="Disordered" evidence="1">
    <location>
        <begin position="1"/>
        <end position="114"/>
    </location>
</feature>